<dbReference type="AlphaFoldDB" id="A0A1U7LIC8"/>
<keyword evidence="2" id="KW-1185">Reference proteome</keyword>
<dbReference type="EMBL" id="LXFE01003523">
    <property type="protein sequence ID" value="OLL22302.1"/>
    <property type="molecule type" value="Genomic_DNA"/>
</dbReference>
<dbReference type="Proteomes" id="UP000186594">
    <property type="component" value="Unassembled WGS sequence"/>
</dbReference>
<evidence type="ECO:0000313" key="1">
    <source>
        <dbReference type="EMBL" id="OLL22302.1"/>
    </source>
</evidence>
<reference evidence="1 2" key="1">
    <citation type="submission" date="2016-04" db="EMBL/GenBank/DDBJ databases">
        <title>Evolutionary innovation and constraint leading to complex multicellularity in the Ascomycota.</title>
        <authorList>
            <person name="Cisse O."/>
            <person name="Nguyen A."/>
            <person name="Hewitt D.A."/>
            <person name="Jedd G."/>
            <person name="Stajich J.E."/>
        </authorList>
    </citation>
    <scope>NUCLEOTIDE SEQUENCE [LARGE SCALE GENOMIC DNA]</scope>
    <source>
        <strain evidence="1 2">DAH-3</strain>
    </source>
</reference>
<organism evidence="1 2">
    <name type="scientific">Neolecta irregularis (strain DAH-3)</name>
    <dbReference type="NCBI Taxonomy" id="1198029"/>
    <lineage>
        <taxon>Eukaryota</taxon>
        <taxon>Fungi</taxon>
        <taxon>Dikarya</taxon>
        <taxon>Ascomycota</taxon>
        <taxon>Taphrinomycotina</taxon>
        <taxon>Neolectales</taxon>
        <taxon>Neolectaceae</taxon>
        <taxon>Neolecta</taxon>
    </lineage>
</organism>
<proteinExistence type="predicted"/>
<name>A0A1U7LIC8_NEOID</name>
<comment type="caution">
    <text evidence="1">The sequence shown here is derived from an EMBL/GenBank/DDBJ whole genome shotgun (WGS) entry which is preliminary data.</text>
</comment>
<sequence>MRESFLDSQGAARDRYIKFAQPLVGAVIRYCPSMKKGAFAEALDWFRDASQFPQPEESLSYAVHDFRSRAGKLDVNFESQALRTWVKTILLNEIEQGGIPYSKFFVQVFQQDIQSKRDDQLTKLREFILRDVFLQFIRSSQAKMNHWALPFASRIIQTLTAVAQVAWHRDDTISEDLVKILGVIVGFVQSLDLGLLIGQWFYAIVYNLVNASLRIWSWTGHNESTLERVDWYFECVAQLLHKSVPPPIFKVVRSPTGFLEWGEAIISSGRAEWIWEKRRRKIRLPPEAVKDNKIVYLLHGSILEFLFQAYHINSAFSHRVRELLPEITFLQSLPQAQMLLVELGQGEDREYFV</sequence>
<evidence type="ECO:0000313" key="2">
    <source>
        <dbReference type="Proteomes" id="UP000186594"/>
    </source>
</evidence>
<accession>A0A1U7LIC8</accession>
<gene>
    <name evidence="1" type="ORF">NEOLI_002703</name>
</gene>
<protein>
    <submittedName>
        <fullName evidence="1">Uncharacterized protein</fullName>
    </submittedName>
</protein>